<keyword evidence="2" id="KW-1185">Reference proteome</keyword>
<evidence type="ECO:0008006" key="3">
    <source>
        <dbReference type="Google" id="ProtNLM"/>
    </source>
</evidence>
<reference evidence="1 2" key="1">
    <citation type="journal article" date="2013" name="Int. J. Syst. Evol. Microbiol.">
        <title>Sphingomonas kyungheensis sp. nov., a bacterium with ginsenoside-converting activity isolated from soil of a ginseng field.</title>
        <authorList>
            <person name="Son H.M."/>
            <person name="Yang J.E."/>
            <person name="Park Y."/>
            <person name="Han C.K."/>
            <person name="Kim S.G."/>
            <person name="Kook M."/>
            <person name="Yi T.H."/>
        </authorList>
    </citation>
    <scope>NUCLEOTIDE SEQUENCE [LARGE SCALE GENOMIC DNA]</scope>
    <source>
        <strain evidence="1 2">LMG 26582</strain>
    </source>
</reference>
<name>A0ABU8H4X9_9SPHN</name>
<proteinExistence type="predicted"/>
<accession>A0ABU8H4X9</accession>
<evidence type="ECO:0000313" key="2">
    <source>
        <dbReference type="Proteomes" id="UP001367771"/>
    </source>
</evidence>
<dbReference type="Proteomes" id="UP001367771">
    <property type="component" value="Unassembled WGS sequence"/>
</dbReference>
<dbReference type="RefSeq" id="WP_336545577.1">
    <property type="nucleotide sequence ID" value="NZ_JBBBDM010000006.1"/>
</dbReference>
<comment type="caution">
    <text evidence="1">The sequence shown here is derived from an EMBL/GenBank/DDBJ whole genome shotgun (WGS) entry which is preliminary data.</text>
</comment>
<sequence>METNDAASPLLESIGKLIREETKQNEYRVLLWAEVEEGALSVALFVERGNHIDYVGPSWDKNYDILFDLWYLQAANRWSEIEYLLERDTFKVRFAYAEEFDPEEESFDRRDRTVQRYFGEKPIVYPPWDDSLPTYDL</sequence>
<evidence type="ECO:0000313" key="1">
    <source>
        <dbReference type="EMBL" id="MEI5688018.1"/>
    </source>
</evidence>
<protein>
    <recommendedName>
        <fullName evidence="3">DUF600 family protein</fullName>
    </recommendedName>
</protein>
<dbReference type="EMBL" id="JBBBDM010000006">
    <property type="protein sequence ID" value="MEI5688018.1"/>
    <property type="molecule type" value="Genomic_DNA"/>
</dbReference>
<organism evidence="1 2">
    <name type="scientific">Sphingomonas kyungheensis</name>
    <dbReference type="NCBI Taxonomy" id="1069987"/>
    <lineage>
        <taxon>Bacteria</taxon>
        <taxon>Pseudomonadati</taxon>
        <taxon>Pseudomonadota</taxon>
        <taxon>Alphaproteobacteria</taxon>
        <taxon>Sphingomonadales</taxon>
        <taxon>Sphingomonadaceae</taxon>
        <taxon>Sphingomonas</taxon>
    </lineage>
</organism>
<gene>
    <name evidence="1" type="ORF">V8201_13090</name>
</gene>